<sequence>MILHKQAFSYSKNVVRIWGRSLKSSAKTRDQFKEAPRINPVGVQYLSEELHKKLFPKTKSTDYLKPKNPALLELAKEHLRYNELLGKKTEIVEPINIDNFPDLEGKNTLDEHFYRIGTEASQPYLSIAESFLSPDMQLPTKPKPSEWLFKSGWVRYAEGEAPKEVPHPLEDELVFDVEVIYKKSPYAALATCVSSKAWYGWVSPYLTNYCENKKYNDWEHLMPMDCLNNPKLIIGYNVSYDRARVLDEYNIKQSKGFFLDGMALHVAISGICSQQRPTWQKHKKSKSQLDSSKDESPAIESDIDYFDKKLSAVEIANELLDDPWLNKGSPNSLANVADFHCNIKLDKTDRDYFGTEDPQDVINNFNNLMDYCAKDVDATYSVTAKLFSQFRQKVPHPVSFAALRHLGTLMLPTTKNWDNYIETAEEVYQKNREEVSTILKERANAFVNYIDQNNESLKPDWETDPWLSQLNWTIKVQRLKKNGEPAANQAFLTGYPEWYRDLFKTVTINGVKQREMNISTRTRVTPLLLKLKWEGYPLLWTDSSGWCFKVPFNEETIKSMDDKSYPRAKLNDEDLEKFLPQLRDDGNSYELFKVPHPEGPGKRCTSILSKSYLRYFESGILTSEYSFAQEILSLNSTASYWMGNRQRIMDQFVIYSDANHKKNKFFDTKVDSKKHKDMGIILPKLCSMGTITRRATENTWLTASNSKKNRIGSELKAMIEAPEGYTFVGADVDSEELWIASLVGDSMFEMHGSTALGWMTLEGDKSEKTDLHSKTAEILGISRNDAKVFNYGRIYGAGVKFATRLLKQCNSSLSDVEAELMAKTLYAKTKGQTNTSKFLDRRMYHGGTESIMFNMLESIAYQEDPKTPVLGAAITDALTIANLNKNNYLTSRINWVIQSSGVDYLHLLIVAMEFLLKKFRIDGRLIITVHDELRYMVKSEDKYKTALLLQISNLWTRAMFCEQLGIKEVPQSCAFFSEVDIDNILRKEVTLDCVTPSHSNSIPPGESLDIHKILEKCKDEKFMIGAPRKKASKSSKIEYCNRDRVISNLDKELNTDMKVAKIKLQNSVDKTAWRSNINNYINIKKHIEFDKFNNEFDRRNTMFEKAPALNANARAVPKPMKSKPMKRKIIEEYDIGSNGDELLAKEIGKPDSNRNENANKAIYKPTIKKSTPNIKKDNKSCPKQASKMASQENSPVRSFSSTNYKHHTNNHKALGSSTNASGRKAPSFKPYKQNVSVEVPNKSQSRLSKLFFESEPRRKTDPQVQTTQAKPNSPPSRQPSYTQRSGSYRTPIQQPKDPTKKPATSYLANSSAKRKKSADTYTQRHLFNRASTFIPGNGIMKH</sequence>
<evidence type="ECO:0000256" key="12">
    <source>
        <dbReference type="ARBA" id="ARBA00031966"/>
    </source>
</evidence>
<evidence type="ECO:0000256" key="9">
    <source>
        <dbReference type="ARBA" id="ARBA00022932"/>
    </source>
</evidence>
<dbReference type="eggNOG" id="KOG3657">
    <property type="taxonomic scope" value="Eukaryota"/>
</dbReference>
<protein>
    <recommendedName>
        <fullName evidence="15">DNA polymerase gamma</fullName>
        <ecNumber evidence="4">2.7.7.7</ecNumber>
    </recommendedName>
    <alternativeName>
        <fullName evidence="12">Mitochondrial DNA polymerase catalytic subunit</fullName>
    </alternativeName>
</protein>
<evidence type="ECO:0000256" key="15">
    <source>
        <dbReference type="ARBA" id="ARBA00069489"/>
    </source>
</evidence>
<dbReference type="PANTHER" id="PTHR10267:SF0">
    <property type="entry name" value="DNA POLYMERASE SUBUNIT GAMMA-1"/>
    <property type="match status" value="1"/>
</dbReference>
<evidence type="ECO:0000256" key="1">
    <source>
        <dbReference type="ARBA" id="ARBA00001946"/>
    </source>
</evidence>
<dbReference type="Gene3D" id="1.10.150.20">
    <property type="entry name" value="5' to 3' exonuclease, C-terminal subdomain"/>
    <property type="match status" value="1"/>
</dbReference>
<evidence type="ECO:0000256" key="16">
    <source>
        <dbReference type="SAM" id="MobiDB-lite"/>
    </source>
</evidence>
<dbReference type="PROSITE" id="PS00447">
    <property type="entry name" value="DNA_POLYMERASE_A"/>
    <property type="match status" value="1"/>
</dbReference>
<dbReference type="GO" id="GO:0006264">
    <property type="term" value="P:mitochondrial DNA replication"/>
    <property type="evidence" value="ECO:0007669"/>
    <property type="project" value="EnsemblFungi"/>
</dbReference>
<dbReference type="GO" id="GO:0032043">
    <property type="term" value="P:mitochondrial DNA catabolic process"/>
    <property type="evidence" value="ECO:0007669"/>
    <property type="project" value="EnsemblFungi"/>
</dbReference>
<dbReference type="VEuPathDB" id="FungiDB:DEHA2F12628g"/>
<evidence type="ECO:0000313" key="18">
    <source>
        <dbReference type="EMBL" id="CAG89264.2"/>
    </source>
</evidence>
<dbReference type="KEGG" id="dha:DEHA2F12628g"/>
<organism evidence="18 19">
    <name type="scientific">Debaryomyces hansenii (strain ATCC 36239 / CBS 767 / BCRC 21394 / JCM 1990 / NBRC 0083 / IGC 2968)</name>
    <name type="common">Yeast</name>
    <name type="synonym">Torulaspora hansenii</name>
    <dbReference type="NCBI Taxonomy" id="284592"/>
    <lineage>
        <taxon>Eukaryota</taxon>
        <taxon>Fungi</taxon>
        <taxon>Dikarya</taxon>
        <taxon>Ascomycota</taxon>
        <taxon>Saccharomycotina</taxon>
        <taxon>Pichiomycetes</taxon>
        <taxon>Debaryomycetaceae</taxon>
        <taxon>Debaryomyces</taxon>
    </lineage>
</organism>
<comment type="function">
    <text evidence="14">Involved in the replication of mitochondrial DNA.</text>
</comment>
<evidence type="ECO:0000256" key="10">
    <source>
        <dbReference type="ARBA" id="ARBA00023125"/>
    </source>
</evidence>
<dbReference type="GO" id="GO:0003677">
    <property type="term" value="F:DNA binding"/>
    <property type="evidence" value="ECO:0007669"/>
    <property type="project" value="UniProtKB-KW"/>
</dbReference>
<feature type="region of interest" description="Disordered" evidence="16">
    <location>
        <begin position="1166"/>
        <end position="1322"/>
    </location>
</feature>
<dbReference type="PRINTS" id="PR00867">
    <property type="entry name" value="DNAPOLG"/>
</dbReference>
<dbReference type="GeneID" id="2904235"/>
<dbReference type="Gene3D" id="3.30.420.390">
    <property type="match status" value="2"/>
</dbReference>
<dbReference type="EMBL" id="CR382138">
    <property type="protein sequence ID" value="CAG89264.2"/>
    <property type="molecule type" value="Genomic_DNA"/>
</dbReference>
<evidence type="ECO:0000256" key="14">
    <source>
        <dbReference type="ARBA" id="ARBA00057053"/>
    </source>
</evidence>
<evidence type="ECO:0000259" key="17">
    <source>
        <dbReference type="SMART" id="SM00482"/>
    </source>
</evidence>
<evidence type="ECO:0000256" key="11">
    <source>
        <dbReference type="ARBA" id="ARBA00023128"/>
    </source>
</evidence>
<feature type="compositionally biased region" description="Polar residues" evidence="16">
    <location>
        <begin position="1233"/>
        <end position="1247"/>
    </location>
</feature>
<dbReference type="RefSeq" id="XP_460911.2">
    <property type="nucleotide sequence ID" value="XM_460911.1"/>
</dbReference>
<dbReference type="FunFam" id="1.10.150.20:FF:000035">
    <property type="entry name" value="DNA polymerase gamma, mitochondrial"/>
    <property type="match status" value="1"/>
</dbReference>
<feature type="domain" description="DNA-directed DNA polymerase family A palm" evidence="17">
    <location>
        <begin position="712"/>
        <end position="941"/>
    </location>
</feature>
<evidence type="ECO:0000256" key="3">
    <source>
        <dbReference type="ARBA" id="ARBA00007705"/>
    </source>
</evidence>
<dbReference type="GO" id="GO:0003887">
    <property type="term" value="F:DNA-directed DNA polymerase activity"/>
    <property type="evidence" value="ECO:0007669"/>
    <property type="project" value="UniProtKB-KW"/>
</dbReference>
<evidence type="ECO:0000256" key="8">
    <source>
        <dbReference type="ARBA" id="ARBA00022842"/>
    </source>
</evidence>
<feature type="compositionally biased region" description="Basic and acidic residues" evidence="16">
    <location>
        <begin position="1252"/>
        <end position="1261"/>
    </location>
</feature>
<keyword evidence="5" id="KW-0808">Transferase</keyword>
<gene>
    <name evidence="18" type="ordered locus">DEHA2F12628g</name>
</gene>
<evidence type="ECO:0000256" key="7">
    <source>
        <dbReference type="ARBA" id="ARBA00022705"/>
    </source>
</evidence>
<dbReference type="PANTHER" id="PTHR10267">
    <property type="entry name" value="DNA POLYMERASE SUBUNIT GAMMA-1"/>
    <property type="match status" value="1"/>
</dbReference>
<dbReference type="OrthoDB" id="5588663at2759"/>
<dbReference type="InParanoid" id="Q6BLL0"/>
<dbReference type="GO" id="GO:0006995">
    <property type="term" value="P:cellular response to nitrogen starvation"/>
    <property type="evidence" value="ECO:0007669"/>
    <property type="project" value="EnsemblFungi"/>
</dbReference>
<dbReference type="OMA" id="AMHITNL"/>
<dbReference type="Pfam" id="PF00476">
    <property type="entry name" value="DNA_pol_A"/>
    <property type="match status" value="1"/>
</dbReference>
<keyword evidence="11" id="KW-0496">Mitochondrion</keyword>
<dbReference type="Proteomes" id="UP000000599">
    <property type="component" value="Chromosome F"/>
</dbReference>
<keyword evidence="9" id="KW-0239">DNA-directed DNA polymerase</keyword>
<dbReference type="InterPro" id="IPR012337">
    <property type="entry name" value="RNaseH-like_sf"/>
</dbReference>
<evidence type="ECO:0000256" key="2">
    <source>
        <dbReference type="ARBA" id="ARBA00004173"/>
    </source>
</evidence>
<dbReference type="HOGENOM" id="CLU_001524_2_1_1"/>
<dbReference type="InterPro" id="IPR043502">
    <property type="entry name" value="DNA/RNA_pol_sf"/>
</dbReference>
<reference evidence="18 19" key="1">
    <citation type="journal article" date="2004" name="Nature">
        <title>Genome evolution in yeasts.</title>
        <authorList>
            <consortium name="Genolevures"/>
            <person name="Dujon B."/>
            <person name="Sherman D."/>
            <person name="Fischer G."/>
            <person name="Durrens P."/>
            <person name="Casaregola S."/>
            <person name="Lafontaine I."/>
            <person name="de Montigny J."/>
            <person name="Marck C."/>
            <person name="Neuveglise C."/>
            <person name="Talla E."/>
            <person name="Goffard N."/>
            <person name="Frangeul L."/>
            <person name="Aigle M."/>
            <person name="Anthouard V."/>
            <person name="Babour A."/>
            <person name="Barbe V."/>
            <person name="Barnay S."/>
            <person name="Blanchin S."/>
            <person name="Beckerich J.M."/>
            <person name="Beyne E."/>
            <person name="Bleykasten C."/>
            <person name="Boisrame A."/>
            <person name="Boyer J."/>
            <person name="Cattolico L."/>
            <person name="Confanioleri F."/>
            <person name="de Daruvar A."/>
            <person name="Despons L."/>
            <person name="Fabre E."/>
            <person name="Fairhead C."/>
            <person name="Ferry-Dumazet H."/>
            <person name="Groppi A."/>
            <person name="Hantraye F."/>
            <person name="Hennequin C."/>
            <person name="Jauniaux N."/>
            <person name="Joyet P."/>
            <person name="Kachouri R."/>
            <person name="Kerrest A."/>
            <person name="Koszul R."/>
            <person name="Lemaire M."/>
            <person name="Lesur I."/>
            <person name="Ma L."/>
            <person name="Muller H."/>
            <person name="Nicaud J.M."/>
            <person name="Nikolski M."/>
            <person name="Oztas S."/>
            <person name="Ozier-Kalogeropoulos O."/>
            <person name="Pellenz S."/>
            <person name="Potier S."/>
            <person name="Richard G.F."/>
            <person name="Straub M.L."/>
            <person name="Suleau A."/>
            <person name="Swennene D."/>
            <person name="Tekaia F."/>
            <person name="Wesolowski-Louvel M."/>
            <person name="Westhof E."/>
            <person name="Wirth B."/>
            <person name="Zeniou-Meyer M."/>
            <person name="Zivanovic I."/>
            <person name="Bolotin-Fukuhara M."/>
            <person name="Thierry A."/>
            <person name="Bouchier C."/>
            <person name="Caudron B."/>
            <person name="Scarpelli C."/>
            <person name="Gaillardin C."/>
            <person name="Weissenbach J."/>
            <person name="Wincker P."/>
            <person name="Souciet J.L."/>
        </authorList>
    </citation>
    <scope>NUCLEOTIDE SEQUENCE [LARGE SCALE GENOMIC DNA]</scope>
    <source>
        <strain evidence="19">ATCC 36239 / CBS 767 / BCRC 21394 / JCM 1990 / NBRC 0083 / IGC 2968</strain>
    </source>
</reference>
<dbReference type="SUPFAM" id="SSF56672">
    <property type="entry name" value="DNA/RNA polymerases"/>
    <property type="match status" value="1"/>
</dbReference>
<comment type="catalytic activity">
    <reaction evidence="13">
        <text>DNA(n) + a 2'-deoxyribonucleoside 5'-triphosphate = DNA(n+1) + diphosphate</text>
        <dbReference type="Rhea" id="RHEA:22508"/>
        <dbReference type="Rhea" id="RHEA-COMP:17339"/>
        <dbReference type="Rhea" id="RHEA-COMP:17340"/>
        <dbReference type="ChEBI" id="CHEBI:33019"/>
        <dbReference type="ChEBI" id="CHEBI:61560"/>
        <dbReference type="ChEBI" id="CHEBI:173112"/>
        <dbReference type="EC" id="2.7.7.7"/>
    </reaction>
</comment>
<dbReference type="STRING" id="284592.Q6BLL0"/>
<evidence type="ECO:0000256" key="13">
    <source>
        <dbReference type="ARBA" id="ARBA00049244"/>
    </source>
</evidence>
<dbReference type="InterPro" id="IPR001098">
    <property type="entry name" value="DNA-dir_DNA_pol_A_palm_dom"/>
</dbReference>
<evidence type="ECO:0000313" key="19">
    <source>
        <dbReference type="Proteomes" id="UP000000599"/>
    </source>
</evidence>
<keyword evidence="7" id="KW-0235">DNA replication</keyword>
<dbReference type="FunCoup" id="Q6BLL0">
    <property type="interactions" value="814"/>
</dbReference>
<dbReference type="GO" id="GO:0005760">
    <property type="term" value="C:gamma DNA polymerase complex"/>
    <property type="evidence" value="ECO:0007669"/>
    <property type="project" value="InterPro"/>
</dbReference>
<keyword evidence="8" id="KW-0460">Magnesium</keyword>
<evidence type="ECO:0000256" key="6">
    <source>
        <dbReference type="ARBA" id="ARBA00022695"/>
    </source>
</evidence>
<comment type="subcellular location">
    <subcellularLocation>
        <location evidence="2">Mitochondrion</location>
    </subcellularLocation>
</comment>
<evidence type="ECO:0000256" key="5">
    <source>
        <dbReference type="ARBA" id="ARBA00022679"/>
    </source>
</evidence>
<comment type="cofactor">
    <cofactor evidence="1">
        <name>Mg(2+)</name>
        <dbReference type="ChEBI" id="CHEBI:18420"/>
    </cofactor>
</comment>
<evidence type="ECO:0000256" key="4">
    <source>
        <dbReference type="ARBA" id="ARBA00012417"/>
    </source>
</evidence>
<feature type="compositionally biased region" description="Polar residues" evidence="16">
    <location>
        <begin position="1262"/>
        <end position="1271"/>
    </location>
</feature>
<keyword evidence="19" id="KW-1185">Reference proteome</keyword>
<dbReference type="InterPro" id="IPR002297">
    <property type="entry name" value="DNA-dir_DNA_pol_A_mt"/>
</dbReference>
<proteinExistence type="inferred from homology"/>
<name>Q6BLL0_DEBHA</name>
<dbReference type="Gene3D" id="3.30.70.370">
    <property type="match status" value="1"/>
</dbReference>
<dbReference type="Pfam" id="PF18136">
    <property type="entry name" value="DNApol_Exo"/>
    <property type="match status" value="1"/>
</dbReference>
<dbReference type="EC" id="2.7.7.7" evidence="4"/>
<dbReference type="GO" id="GO:0008408">
    <property type="term" value="F:3'-5' exonuclease activity"/>
    <property type="evidence" value="ECO:0007669"/>
    <property type="project" value="EnsemblFungi"/>
</dbReference>
<dbReference type="SUPFAM" id="SSF53098">
    <property type="entry name" value="Ribonuclease H-like"/>
    <property type="match status" value="1"/>
</dbReference>
<feature type="compositionally biased region" description="Polar residues" evidence="16">
    <location>
        <begin position="1181"/>
        <end position="1203"/>
    </location>
</feature>
<dbReference type="InterPro" id="IPR019760">
    <property type="entry name" value="DNA-dir_DNA_pol_A_CS"/>
</dbReference>
<comment type="similarity">
    <text evidence="3">Belongs to the DNA polymerase type-A family.</text>
</comment>
<dbReference type="InterPro" id="IPR041336">
    <property type="entry name" value="DNApol_Exo"/>
</dbReference>
<accession>Q6BLL0</accession>
<keyword evidence="6" id="KW-0548">Nucleotidyltransferase</keyword>
<keyword evidence="10" id="KW-0238">DNA-binding</keyword>
<feature type="compositionally biased region" description="Polar residues" evidence="16">
    <location>
        <begin position="1278"/>
        <end position="1293"/>
    </location>
</feature>
<dbReference type="SMART" id="SM00482">
    <property type="entry name" value="POLAc"/>
    <property type="match status" value="1"/>
</dbReference>